<dbReference type="GO" id="GO:0005886">
    <property type="term" value="C:plasma membrane"/>
    <property type="evidence" value="ECO:0007669"/>
    <property type="project" value="TreeGrafter"/>
</dbReference>
<comment type="catalytic activity">
    <reaction evidence="15">
        <text>Ca(2+)(in) + ATP + H2O = Ca(2+)(out) + ADP + phosphate + H(+)</text>
        <dbReference type="Rhea" id="RHEA:18105"/>
        <dbReference type="ChEBI" id="CHEBI:15377"/>
        <dbReference type="ChEBI" id="CHEBI:15378"/>
        <dbReference type="ChEBI" id="CHEBI:29108"/>
        <dbReference type="ChEBI" id="CHEBI:30616"/>
        <dbReference type="ChEBI" id="CHEBI:43474"/>
        <dbReference type="ChEBI" id="CHEBI:456216"/>
        <dbReference type="EC" id="7.2.2.10"/>
    </reaction>
</comment>
<comment type="subcellular location">
    <subcellularLocation>
        <location evidence="1">Membrane</location>
        <topology evidence="1">Multi-pass membrane protein</topology>
    </subcellularLocation>
</comment>
<sequence length="472" mass="53185">MELLKQNFTILFTEAFNSKKKRSGVLVERKEDNTIHVHWKGAAETILEMCSSYYDASGTKKYLTSEERMKFKKIIQGMAMRSLRCIALAHKQIIEEAAEGDLKEKKRLEKENLILLALLGIEDPCQPWVRQTVEDCKQNTGVHIKLITGDNVLTAKAIAIECGILQPDEEMESSAVMEAKEFIRKCTSEQGKEIIDKICVVAGASPSKKRLVLECLKDKGQVVAVAGVNDPEVRNTVILDDNFENVATDLRWGRCVYTNIKKFIQFQLTINVAALVINIVAAVSSSKVPLETVQLLWVNLITGPLGALALATEEPTAGPMEKQSVGQEPLITNIMWRNLLTQAFYQIAVLLTLQCKGKLIFGVTEAVNDTLIFNTFVLCQVFNEFNARKLKKKNIFEGIEKNKRFLLIGGLTIFLQVVMVEFLKQFANTERLNWEQWVVCLTIAAVSWPLGLIVKCMPVPERPIFSYLWENI</sequence>
<evidence type="ECO:0000256" key="8">
    <source>
        <dbReference type="ARBA" id="ARBA00022837"/>
    </source>
</evidence>
<evidence type="ECO:0000256" key="11">
    <source>
        <dbReference type="ARBA" id="ARBA00022967"/>
    </source>
</evidence>
<accession>A0AAV5M2M4</accession>
<dbReference type="Pfam" id="PF13246">
    <property type="entry name" value="Cation_ATPase"/>
    <property type="match status" value="1"/>
</dbReference>
<dbReference type="PANTHER" id="PTHR24093:SF434">
    <property type="entry name" value="CALCIUM-TRANSPORTING ATPASE 13, PLASMA MEMBRANE-TYPE-RELATED"/>
    <property type="match status" value="1"/>
</dbReference>
<dbReference type="AlphaFoldDB" id="A0AAV5M2M4"/>
<keyword evidence="9" id="KW-0067">ATP-binding</keyword>
<evidence type="ECO:0000256" key="1">
    <source>
        <dbReference type="ARBA" id="ARBA00004141"/>
    </source>
</evidence>
<keyword evidence="5" id="KW-0812">Transmembrane</keyword>
<evidence type="ECO:0000256" key="14">
    <source>
        <dbReference type="ARBA" id="ARBA00023136"/>
    </source>
</evidence>
<dbReference type="FunFam" id="1.20.1110.10:FF:000039">
    <property type="entry name" value="Calcium-transporting ATPase"/>
    <property type="match status" value="1"/>
</dbReference>
<dbReference type="InterPro" id="IPR036412">
    <property type="entry name" value="HAD-like_sf"/>
</dbReference>
<keyword evidence="10" id="KW-0460">Magnesium</keyword>
<keyword evidence="13" id="KW-0406">Ion transport</keyword>
<dbReference type="GO" id="GO:0005388">
    <property type="term" value="F:P-type calcium transporter activity"/>
    <property type="evidence" value="ECO:0007669"/>
    <property type="project" value="UniProtKB-EC"/>
</dbReference>
<dbReference type="Gene3D" id="3.40.1110.10">
    <property type="entry name" value="Calcium-transporting ATPase, cytoplasmic domain N"/>
    <property type="match status" value="1"/>
</dbReference>
<evidence type="ECO:0000256" key="6">
    <source>
        <dbReference type="ARBA" id="ARBA00022723"/>
    </source>
</evidence>
<proteinExistence type="predicted"/>
<keyword evidence="7" id="KW-0547">Nucleotide-binding</keyword>
<evidence type="ECO:0000256" key="15">
    <source>
        <dbReference type="ARBA" id="ARBA00048694"/>
    </source>
</evidence>
<dbReference type="SUPFAM" id="SSF81665">
    <property type="entry name" value="Calcium ATPase, transmembrane domain M"/>
    <property type="match status" value="1"/>
</dbReference>
<comment type="caution">
    <text evidence="17">The sequence shown here is derived from an EMBL/GenBank/DDBJ whole genome shotgun (WGS) entry which is preliminary data.</text>
</comment>
<evidence type="ECO:0000256" key="2">
    <source>
        <dbReference type="ARBA" id="ARBA00012790"/>
    </source>
</evidence>
<evidence type="ECO:0000256" key="3">
    <source>
        <dbReference type="ARBA" id="ARBA00022448"/>
    </source>
</evidence>
<dbReference type="InterPro" id="IPR023298">
    <property type="entry name" value="ATPase_P-typ_TM_dom_sf"/>
</dbReference>
<protein>
    <recommendedName>
        <fullName evidence="2">P-type Ca(2+) transporter</fullName>
        <ecNumber evidence="2">7.2.2.10</ecNumber>
    </recommendedName>
</protein>
<keyword evidence="14" id="KW-0472">Membrane</keyword>
<dbReference type="Proteomes" id="UP001054252">
    <property type="component" value="Unassembled WGS sequence"/>
</dbReference>
<dbReference type="InterPro" id="IPR006068">
    <property type="entry name" value="ATPase_P-typ_cation-transptr_C"/>
</dbReference>
<evidence type="ECO:0000256" key="4">
    <source>
        <dbReference type="ARBA" id="ARBA00022568"/>
    </source>
</evidence>
<evidence type="ECO:0000256" key="12">
    <source>
        <dbReference type="ARBA" id="ARBA00022989"/>
    </source>
</evidence>
<gene>
    <name evidence="17" type="ORF">SLEP1_g51007</name>
</gene>
<feature type="domain" description="Cation-transporting P-type ATPase C-terminal" evidence="16">
    <location>
        <begin position="288"/>
        <end position="455"/>
    </location>
</feature>
<evidence type="ECO:0000259" key="16">
    <source>
        <dbReference type="Pfam" id="PF00689"/>
    </source>
</evidence>
<dbReference type="InterPro" id="IPR023214">
    <property type="entry name" value="HAD_sf"/>
</dbReference>
<dbReference type="Pfam" id="PF00689">
    <property type="entry name" value="Cation_ATPase_C"/>
    <property type="match status" value="1"/>
</dbReference>
<dbReference type="SUPFAM" id="SSF56784">
    <property type="entry name" value="HAD-like"/>
    <property type="match status" value="1"/>
</dbReference>
<reference evidence="17 18" key="1">
    <citation type="journal article" date="2021" name="Commun. Biol.">
        <title>The genome of Shorea leprosula (Dipterocarpaceae) highlights the ecological relevance of drought in aseasonal tropical rainforests.</title>
        <authorList>
            <person name="Ng K.K.S."/>
            <person name="Kobayashi M.J."/>
            <person name="Fawcett J.A."/>
            <person name="Hatakeyama M."/>
            <person name="Paape T."/>
            <person name="Ng C.H."/>
            <person name="Ang C.C."/>
            <person name="Tnah L.H."/>
            <person name="Lee C.T."/>
            <person name="Nishiyama T."/>
            <person name="Sese J."/>
            <person name="O'Brien M.J."/>
            <person name="Copetti D."/>
            <person name="Mohd Noor M.I."/>
            <person name="Ong R.C."/>
            <person name="Putra M."/>
            <person name="Sireger I.Z."/>
            <person name="Indrioko S."/>
            <person name="Kosugi Y."/>
            <person name="Izuno A."/>
            <person name="Isagi Y."/>
            <person name="Lee S.L."/>
            <person name="Shimizu K.K."/>
        </authorList>
    </citation>
    <scope>NUCLEOTIDE SEQUENCE [LARGE SCALE GENOMIC DNA]</scope>
    <source>
        <strain evidence="17">214</strain>
    </source>
</reference>
<evidence type="ECO:0000313" key="18">
    <source>
        <dbReference type="Proteomes" id="UP001054252"/>
    </source>
</evidence>
<dbReference type="SUPFAM" id="SSF81660">
    <property type="entry name" value="Metal cation-transporting ATPase, ATP-binding domain N"/>
    <property type="match status" value="1"/>
</dbReference>
<keyword evidence="8" id="KW-0106">Calcium</keyword>
<organism evidence="17 18">
    <name type="scientific">Rubroshorea leprosula</name>
    <dbReference type="NCBI Taxonomy" id="152421"/>
    <lineage>
        <taxon>Eukaryota</taxon>
        <taxon>Viridiplantae</taxon>
        <taxon>Streptophyta</taxon>
        <taxon>Embryophyta</taxon>
        <taxon>Tracheophyta</taxon>
        <taxon>Spermatophyta</taxon>
        <taxon>Magnoliopsida</taxon>
        <taxon>eudicotyledons</taxon>
        <taxon>Gunneridae</taxon>
        <taxon>Pentapetalae</taxon>
        <taxon>rosids</taxon>
        <taxon>malvids</taxon>
        <taxon>Malvales</taxon>
        <taxon>Dipterocarpaceae</taxon>
        <taxon>Rubroshorea</taxon>
    </lineage>
</organism>
<keyword evidence="3" id="KW-0813">Transport</keyword>
<dbReference type="InterPro" id="IPR023299">
    <property type="entry name" value="ATPase_P-typ_cyto_dom_N"/>
</dbReference>
<keyword evidence="4" id="KW-0109">Calcium transport</keyword>
<name>A0AAV5M2M4_9ROSI</name>
<dbReference type="GO" id="GO:0046872">
    <property type="term" value="F:metal ion binding"/>
    <property type="evidence" value="ECO:0007669"/>
    <property type="project" value="UniProtKB-KW"/>
</dbReference>
<dbReference type="GO" id="GO:0005524">
    <property type="term" value="F:ATP binding"/>
    <property type="evidence" value="ECO:0007669"/>
    <property type="project" value="UniProtKB-KW"/>
</dbReference>
<evidence type="ECO:0000256" key="5">
    <source>
        <dbReference type="ARBA" id="ARBA00022692"/>
    </source>
</evidence>
<keyword evidence="18" id="KW-1185">Reference proteome</keyword>
<dbReference type="EC" id="7.2.2.10" evidence="2"/>
<dbReference type="Gene3D" id="1.20.1110.10">
    <property type="entry name" value="Calcium-transporting ATPase, transmembrane domain"/>
    <property type="match status" value="1"/>
</dbReference>
<dbReference type="EMBL" id="BPVZ01000172">
    <property type="protein sequence ID" value="GKV43755.1"/>
    <property type="molecule type" value="Genomic_DNA"/>
</dbReference>
<evidence type="ECO:0000313" key="17">
    <source>
        <dbReference type="EMBL" id="GKV43755.1"/>
    </source>
</evidence>
<keyword evidence="12" id="KW-1133">Transmembrane helix</keyword>
<keyword evidence="11" id="KW-1278">Translocase</keyword>
<dbReference type="Gene3D" id="3.40.50.1000">
    <property type="entry name" value="HAD superfamily/HAD-like"/>
    <property type="match status" value="1"/>
</dbReference>
<evidence type="ECO:0000256" key="10">
    <source>
        <dbReference type="ARBA" id="ARBA00022842"/>
    </source>
</evidence>
<keyword evidence="6" id="KW-0479">Metal-binding</keyword>
<evidence type="ECO:0000256" key="7">
    <source>
        <dbReference type="ARBA" id="ARBA00022741"/>
    </source>
</evidence>
<evidence type="ECO:0000256" key="13">
    <source>
        <dbReference type="ARBA" id="ARBA00023065"/>
    </source>
</evidence>
<dbReference type="PANTHER" id="PTHR24093">
    <property type="entry name" value="CATION TRANSPORTING ATPASE"/>
    <property type="match status" value="1"/>
</dbReference>
<evidence type="ECO:0000256" key="9">
    <source>
        <dbReference type="ARBA" id="ARBA00022840"/>
    </source>
</evidence>